<feature type="domain" description="Glycoside hydrolase family 13 N-terminal" evidence="1">
    <location>
        <begin position="15"/>
        <end position="71"/>
    </location>
</feature>
<proteinExistence type="predicted"/>
<accession>A0ABU7CRS1</accession>
<dbReference type="EMBL" id="JAHUTJ010003355">
    <property type="protein sequence ID" value="MED6265598.1"/>
    <property type="molecule type" value="Genomic_DNA"/>
</dbReference>
<dbReference type="InterPro" id="IPR014756">
    <property type="entry name" value="Ig_E-set"/>
</dbReference>
<evidence type="ECO:0000259" key="1">
    <source>
        <dbReference type="Pfam" id="PF02922"/>
    </source>
</evidence>
<organism evidence="2 3">
    <name type="scientific">Characodon lateralis</name>
    <dbReference type="NCBI Taxonomy" id="208331"/>
    <lineage>
        <taxon>Eukaryota</taxon>
        <taxon>Metazoa</taxon>
        <taxon>Chordata</taxon>
        <taxon>Craniata</taxon>
        <taxon>Vertebrata</taxon>
        <taxon>Euteleostomi</taxon>
        <taxon>Actinopterygii</taxon>
        <taxon>Neopterygii</taxon>
        <taxon>Teleostei</taxon>
        <taxon>Neoteleostei</taxon>
        <taxon>Acanthomorphata</taxon>
        <taxon>Ovalentaria</taxon>
        <taxon>Atherinomorphae</taxon>
        <taxon>Cyprinodontiformes</taxon>
        <taxon>Goodeidae</taxon>
        <taxon>Characodon</taxon>
    </lineage>
</organism>
<name>A0ABU7CRS1_9TELE</name>
<protein>
    <recommendedName>
        <fullName evidence="1">Glycoside hydrolase family 13 N-terminal domain-containing protein</fullName>
    </recommendedName>
</protein>
<dbReference type="Pfam" id="PF02922">
    <property type="entry name" value="CBM_48"/>
    <property type="match status" value="1"/>
</dbReference>
<keyword evidence="3" id="KW-1185">Reference proteome</keyword>
<evidence type="ECO:0000313" key="3">
    <source>
        <dbReference type="Proteomes" id="UP001352852"/>
    </source>
</evidence>
<dbReference type="PANTHER" id="PTHR43651">
    <property type="entry name" value="1,4-ALPHA-GLUCAN-BRANCHING ENZYME"/>
    <property type="match status" value="1"/>
</dbReference>
<comment type="caution">
    <text evidence="2">The sequence shown here is derived from an EMBL/GenBank/DDBJ whole genome shotgun (WGS) entry which is preliminary data.</text>
</comment>
<dbReference type="InterPro" id="IPR004193">
    <property type="entry name" value="Glyco_hydro_13_N"/>
</dbReference>
<dbReference type="Proteomes" id="UP001352852">
    <property type="component" value="Unassembled WGS sequence"/>
</dbReference>
<dbReference type="PANTHER" id="PTHR43651:SF3">
    <property type="entry name" value="1,4-ALPHA-GLUCAN-BRANCHING ENZYME"/>
    <property type="match status" value="1"/>
</dbReference>
<dbReference type="InterPro" id="IPR013783">
    <property type="entry name" value="Ig-like_fold"/>
</dbReference>
<evidence type="ECO:0000313" key="2">
    <source>
        <dbReference type="EMBL" id="MED6265598.1"/>
    </source>
</evidence>
<reference evidence="2 3" key="1">
    <citation type="submission" date="2021-06" db="EMBL/GenBank/DDBJ databases">
        <authorList>
            <person name="Palmer J.M."/>
        </authorList>
    </citation>
    <scope>NUCLEOTIDE SEQUENCE [LARGE SCALE GENOMIC DNA]</scope>
    <source>
        <strain evidence="2 3">CL_MEX2019</strain>
        <tissue evidence="2">Muscle</tissue>
    </source>
</reference>
<dbReference type="SUPFAM" id="SSF81296">
    <property type="entry name" value="E set domains"/>
    <property type="match status" value="1"/>
</dbReference>
<gene>
    <name evidence="2" type="ORF">CHARACLAT_027064</name>
</gene>
<dbReference type="Gene3D" id="2.60.40.10">
    <property type="entry name" value="Immunoglobulins"/>
    <property type="match status" value="1"/>
</dbReference>
<sequence length="103" mass="12197">MWKQPSRPSHEYGADGWDKFSHPYSKKEFGKWELVLPPKPDNSPAVDHNTRLKVVVHTKEGERLYRNSPWAKYVTTEEKSVIYDWVLWDPPQPYVVRLNFLNG</sequence>